<dbReference type="Proteomes" id="UP000007882">
    <property type="component" value="Chromosome"/>
</dbReference>
<dbReference type="Pfam" id="PF12802">
    <property type="entry name" value="MarR_2"/>
    <property type="match status" value="1"/>
</dbReference>
<evidence type="ECO:0000313" key="2">
    <source>
        <dbReference type="EMBL" id="BAL91194.1"/>
    </source>
</evidence>
<sequence>MVTEPGDLRTALRDLRIELALNTARVAALAGLNDSDLAVLDVLVREGGRSPTALARRTGTHPATLTGVLARLEKGGWVLRRRDATDRRSVLIEPVGAERLARLYRDGSQSLDELAEGLTGPERTVVLTYLRSAADLIRAATERLG</sequence>
<dbReference type="RefSeq" id="WP_014446081.1">
    <property type="nucleotide sequence ID" value="NC_017093.1"/>
</dbReference>
<evidence type="ECO:0000313" key="3">
    <source>
        <dbReference type="Proteomes" id="UP000007882"/>
    </source>
</evidence>
<dbReference type="AlphaFoldDB" id="I0HDV7"/>
<dbReference type="InterPro" id="IPR039422">
    <property type="entry name" value="MarR/SlyA-like"/>
</dbReference>
<dbReference type="PANTHER" id="PTHR33164:SF43">
    <property type="entry name" value="HTH-TYPE TRANSCRIPTIONAL REPRESSOR YETL"/>
    <property type="match status" value="1"/>
</dbReference>
<dbReference type="KEGG" id="ams:AMIS_59740"/>
<dbReference type="InterPro" id="IPR000835">
    <property type="entry name" value="HTH_MarR-typ"/>
</dbReference>
<keyword evidence="3" id="KW-1185">Reference proteome</keyword>
<dbReference type="PROSITE" id="PS50995">
    <property type="entry name" value="HTH_MARR_2"/>
    <property type="match status" value="1"/>
</dbReference>
<dbReference type="PANTHER" id="PTHR33164">
    <property type="entry name" value="TRANSCRIPTIONAL REGULATOR, MARR FAMILY"/>
    <property type="match status" value="1"/>
</dbReference>
<dbReference type="STRING" id="512565.AMIS_59740"/>
<dbReference type="eggNOG" id="COG1846">
    <property type="taxonomic scope" value="Bacteria"/>
</dbReference>
<organism evidence="2 3">
    <name type="scientific">Actinoplanes missouriensis (strain ATCC 14538 / DSM 43046 / CBS 188.64 / JCM 3121 / NBRC 102363 / NCIMB 12654 / NRRL B-3342 / UNCC 431)</name>
    <dbReference type="NCBI Taxonomy" id="512565"/>
    <lineage>
        <taxon>Bacteria</taxon>
        <taxon>Bacillati</taxon>
        <taxon>Actinomycetota</taxon>
        <taxon>Actinomycetes</taxon>
        <taxon>Micromonosporales</taxon>
        <taxon>Micromonosporaceae</taxon>
        <taxon>Actinoplanes</taxon>
    </lineage>
</organism>
<dbReference type="SMART" id="SM00347">
    <property type="entry name" value="HTH_MARR"/>
    <property type="match status" value="1"/>
</dbReference>
<feature type="domain" description="HTH marR-type" evidence="1">
    <location>
        <begin position="1"/>
        <end position="135"/>
    </location>
</feature>
<proteinExistence type="predicted"/>
<name>I0HDV7_ACTM4</name>
<dbReference type="EMBL" id="AP012319">
    <property type="protein sequence ID" value="BAL91194.1"/>
    <property type="molecule type" value="Genomic_DNA"/>
</dbReference>
<dbReference type="Gene3D" id="1.10.10.10">
    <property type="entry name" value="Winged helix-like DNA-binding domain superfamily/Winged helix DNA-binding domain"/>
    <property type="match status" value="1"/>
</dbReference>
<protein>
    <submittedName>
        <fullName evidence="2">Putative MarR-family transcriptional regulator</fullName>
    </submittedName>
</protein>
<evidence type="ECO:0000259" key="1">
    <source>
        <dbReference type="PROSITE" id="PS50995"/>
    </source>
</evidence>
<accession>I0HDV7</accession>
<dbReference type="GO" id="GO:0003700">
    <property type="term" value="F:DNA-binding transcription factor activity"/>
    <property type="evidence" value="ECO:0007669"/>
    <property type="project" value="InterPro"/>
</dbReference>
<dbReference type="GO" id="GO:0006950">
    <property type="term" value="P:response to stress"/>
    <property type="evidence" value="ECO:0007669"/>
    <property type="project" value="TreeGrafter"/>
</dbReference>
<gene>
    <name evidence="2" type="ordered locus">AMIS_59740</name>
</gene>
<dbReference type="InterPro" id="IPR036388">
    <property type="entry name" value="WH-like_DNA-bd_sf"/>
</dbReference>
<dbReference type="HOGENOM" id="CLU_083287_1_1_11"/>
<dbReference type="InterPro" id="IPR036390">
    <property type="entry name" value="WH_DNA-bd_sf"/>
</dbReference>
<reference evidence="2 3" key="1">
    <citation type="submission" date="2012-02" db="EMBL/GenBank/DDBJ databases">
        <title>Complete genome sequence of Actinoplanes missouriensis 431 (= NBRC 102363).</title>
        <authorList>
            <person name="Ohnishi Y."/>
            <person name="Ishikawa J."/>
            <person name="Sekine M."/>
            <person name="Hosoyama A."/>
            <person name="Harada T."/>
            <person name="Narita H."/>
            <person name="Hata T."/>
            <person name="Konno Y."/>
            <person name="Tutikane K."/>
            <person name="Fujita N."/>
            <person name="Horinouchi S."/>
            <person name="Hayakawa M."/>
        </authorList>
    </citation>
    <scope>NUCLEOTIDE SEQUENCE [LARGE SCALE GENOMIC DNA]</scope>
    <source>
        <strain evidence="3">ATCC 14538 / DSM 43046 / CBS 188.64 / JCM 3121 / NBRC 102363 / NCIMB 12654 / NRRL B-3342 / UNCC 431</strain>
    </source>
</reference>
<dbReference type="SUPFAM" id="SSF46785">
    <property type="entry name" value="Winged helix' DNA-binding domain"/>
    <property type="match status" value="1"/>
</dbReference>